<gene>
    <name evidence="12" type="ORF">Bpfe_004035</name>
</gene>
<feature type="transmembrane region" description="Helical" evidence="11">
    <location>
        <begin position="84"/>
        <end position="102"/>
    </location>
</feature>
<evidence type="ECO:0000256" key="8">
    <source>
        <dbReference type="ARBA" id="ARBA00023072"/>
    </source>
</evidence>
<dbReference type="Pfam" id="PF14752">
    <property type="entry name" value="RBP_receptor"/>
    <property type="match status" value="1"/>
</dbReference>
<feature type="transmembrane region" description="Helical" evidence="11">
    <location>
        <begin position="114"/>
        <end position="137"/>
    </location>
</feature>
<organism evidence="12 13">
    <name type="scientific">Biomphalaria pfeifferi</name>
    <name type="common">Bloodfluke planorb</name>
    <name type="synonym">Freshwater snail</name>
    <dbReference type="NCBI Taxonomy" id="112525"/>
    <lineage>
        <taxon>Eukaryota</taxon>
        <taxon>Metazoa</taxon>
        <taxon>Spiralia</taxon>
        <taxon>Lophotrochozoa</taxon>
        <taxon>Mollusca</taxon>
        <taxon>Gastropoda</taxon>
        <taxon>Heterobranchia</taxon>
        <taxon>Euthyneura</taxon>
        <taxon>Panpulmonata</taxon>
        <taxon>Hygrophila</taxon>
        <taxon>Lymnaeoidea</taxon>
        <taxon>Planorbidae</taxon>
        <taxon>Biomphalaria</taxon>
    </lineage>
</organism>
<dbReference type="PANTHER" id="PTHR21444">
    <property type="entry name" value="COILED-COIL DOMAIN-CONTAINING PROTEIN 180"/>
    <property type="match status" value="1"/>
</dbReference>
<dbReference type="EMBL" id="JASAOG010000010">
    <property type="protein sequence ID" value="KAK0066603.1"/>
    <property type="molecule type" value="Genomic_DNA"/>
</dbReference>
<feature type="transmembrane region" description="Helical" evidence="11">
    <location>
        <begin position="280"/>
        <end position="303"/>
    </location>
</feature>
<dbReference type="AlphaFoldDB" id="A0AAD8FJW2"/>
<dbReference type="GO" id="GO:0071939">
    <property type="term" value="P:vitamin A import into cell"/>
    <property type="evidence" value="ECO:0007669"/>
    <property type="project" value="TreeGrafter"/>
</dbReference>
<dbReference type="PANTHER" id="PTHR21444:SF16">
    <property type="entry name" value="RECEPTOR FOR RETINOL UPTAKE STRA6"/>
    <property type="match status" value="1"/>
</dbReference>
<evidence type="ECO:0000256" key="9">
    <source>
        <dbReference type="ARBA" id="ARBA00023136"/>
    </source>
</evidence>
<name>A0AAD8FJW2_BIOPF</name>
<evidence type="ECO:0000256" key="2">
    <source>
        <dbReference type="ARBA" id="ARBA00014411"/>
    </source>
</evidence>
<proteinExistence type="predicted"/>
<keyword evidence="9 11" id="KW-0472">Membrane</keyword>
<comment type="subcellular location">
    <subcellularLocation>
        <location evidence="1">Cell membrane</location>
        <topology evidence="1">Multi-pass membrane protein</topology>
    </subcellularLocation>
</comment>
<reference evidence="12" key="1">
    <citation type="journal article" date="2023" name="PLoS Negl. Trop. Dis.">
        <title>A genome sequence for Biomphalaria pfeifferi, the major vector snail for the human-infecting parasite Schistosoma mansoni.</title>
        <authorList>
            <person name="Bu L."/>
            <person name="Lu L."/>
            <person name="Laidemitt M.R."/>
            <person name="Zhang S.M."/>
            <person name="Mutuku M."/>
            <person name="Mkoji G."/>
            <person name="Steinauer M."/>
            <person name="Loker E.S."/>
        </authorList>
    </citation>
    <scope>NUCLEOTIDE SEQUENCE</scope>
    <source>
        <strain evidence="12">KasaAsao</strain>
    </source>
</reference>
<dbReference type="InterPro" id="IPR026612">
    <property type="entry name" value="STRA6-like"/>
</dbReference>
<feature type="transmembrane region" description="Helical" evidence="11">
    <location>
        <begin position="183"/>
        <end position="201"/>
    </location>
</feature>
<sequence length="307" mass="35100">MAETLFDGISLLFQKSAYSNVTSFEPCRSSIDHYKFYQFSLIPAVILTLLMAATTTRKHKLLKILRGRPGLLFPMDTLTRSSRLSYACAFGATAFVVYQISIEHTFAFDYKGPQAAITLMAIFSMIIYGIVFFPVFACLALGSAFSFGLGAVYVWMFFIVNLYRLSECTFTLTGRAVLFVRMLPTLFCLCYLSIMLPIRFVRAIGNKDYFRSPILKKRRSETLDDIKNSYQGRHVRKLLTKPVVQAPPEGFANKAKAFFMSQVHKLVYRREEGFRYSSRLLAVMFVAACVVYVVSIRELFYILHQEN</sequence>
<keyword evidence="8" id="KW-0683">Retinol-binding</keyword>
<evidence type="ECO:0000313" key="12">
    <source>
        <dbReference type="EMBL" id="KAK0066603.1"/>
    </source>
</evidence>
<keyword evidence="10" id="KW-0675">Receptor</keyword>
<dbReference type="GO" id="GO:0034632">
    <property type="term" value="F:retinol transmembrane transporter activity"/>
    <property type="evidence" value="ECO:0007669"/>
    <property type="project" value="InterPro"/>
</dbReference>
<dbReference type="GO" id="GO:0016918">
    <property type="term" value="F:retinal binding"/>
    <property type="evidence" value="ECO:0007669"/>
    <property type="project" value="UniProtKB-KW"/>
</dbReference>
<keyword evidence="3" id="KW-0813">Transport</keyword>
<keyword evidence="13" id="KW-1185">Reference proteome</keyword>
<dbReference type="GO" id="GO:0038023">
    <property type="term" value="F:signaling receptor activity"/>
    <property type="evidence" value="ECO:0007669"/>
    <property type="project" value="InterPro"/>
</dbReference>
<protein>
    <recommendedName>
        <fullName evidence="2">Receptor for retinol uptake STRA6</fullName>
    </recommendedName>
</protein>
<feature type="transmembrane region" description="Helical" evidence="11">
    <location>
        <begin position="144"/>
        <end position="163"/>
    </location>
</feature>
<evidence type="ECO:0000256" key="4">
    <source>
        <dbReference type="ARBA" id="ARBA00022475"/>
    </source>
</evidence>
<evidence type="ECO:0000313" key="13">
    <source>
        <dbReference type="Proteomes" id="UP001233172"/>
    </source>
</evidence>
<evidence type="ECO:0000256" key="1">
    <source>
        <dbReference type="ARBA" id="ARBA00004651"/>
    </source>
</evidence>
<dbReference type="GO" id="GO:0005886">
    <property type="term" value="C:plasma membrane"/>
    <property type="evidence" value="ECO:0007669"/>
    <property type="project" value="UniProtKB-SubCell"/>
</dbReference>
<evidence type="ECO:0000256" key="11">
    <source>
        <dbReference type="SAM" id="Phobius"/>
    </source>
</evidence>
<keyword evidence="5 11" id="KW-0812">Transmembrane</keyword>
<evidence type="ECO:0000256" key="7">
    <source>
        <dbReference type="ARBA" id="ARBA00022989"/>
    </source>
</evidence>
<keyword evidence="6" id="KW-0845">Vitamin A</keyword>
<keyword evidence="7 11" id="KW-1133">Transmembrane helix</keyword>
<reference evidence="12" key="2">
    <citation type="submission" date="2023-04" db="EMBL/GenBank/DDBJ databases">
        <authorList>
            <person name="Bu L."/>
            <person name="Lu L."/>
            <person name="Laidemitt M.R."/>
            <person name="Zhang S.M."/>
            <person name="Mutuku M."/>
            <person name="Mkoji G."/>
            <person name="Steinauer M."/>
            <person name="Loker E.S."/>
        </authorList>
    </citation>
    <scope>NUCLEOTIDE SEQUENCE</scope>
    <source>
        <strain evidence="12">KasaAsao</strain>
        <tissue evidence="12">Whole Snail</tissue>
    </source>
</reference>
<comment type="caution">
    <text evidence="12">The sequence shown here is derived from an EMBL/GenBank/DDBJ whole genome shotgun (WGS) entry which is preliminary data.</text>
</comment>
<evidence type="ECO:0000256" key="6">
    <source>
        <dbReference type="ARBA" id="ARBA00022893"/>
    </source>
</evidence>
<keyword evidence="4" id="KW-1003">Cell membrane</keyword>
<evidence type="ECO:0000256" key="5">
    <source>
        <dbReference type="ARBA" id="ARBA00022692"/>
    </source>
</evidence>
<evidence type="ECO:0000256" key="10">
    <source>
        <dbReference type="ARBA" id="ARBA00023170"/>
    </source>
</evidence>
<feature type="transmembrane region" description="Helical" evidence="11">
    <location>
        <begin position="36"/>
        <end position="56"/>
    </location>
</feature>
<evidence type="ECO:0000256" key="3">
    <source>
        <dbReference type="ARBA" id="ARBA00022448"/>
    </source>
</evidence>
<dbReference type="GO" id="GO:0019841">
    <property type="term" value="F:retinol binding"/>
    <property type="evidence" value="ECO:0007669"/>
    <property type="project" value="UniProtKB-KW"/>
</dbReference>
<accession>A0AAD8FJW2</accession>
<dbReference type="Proteomes" id="UP001233172">
    <property type="component" value="Unassembled WGS sequence"/>
</dbReference>